<dbReference type="RefSeq" id="WP_114246800.1">
    <property type="nucleotide sequence ID" value="NZ_CP027306.1"/>
</dbReference>
<evidence type="ECO:0000313" key="3">
    <source>
        <dbReference type="Proteomes" id="UP000252698"/>
    </source>
</evidence>
<keyword evidence="2" id="KW-0378">Hydrolase</keyword>
<dbReference type="Pfam" id="PF12697">
    <property type="entry name" value="Abhydrolase_6"/>
    <property type="match status" value="1"/>
</dbReference>
<dbReference type="Proteomes" id="UP000252698">
    <property type="component" value="Chromosome"/>
</dbReference>
<proteinExistence type="predicted"/>
<dbReference type="InterPro" id="IPR000073">
    <property type="entry name" value="AB_hydrolase_1"/>
</dbReference>
<evidence type="ECO:0000313" key="2">
    <source>
        <dbReference type="EMBL" id="AXE80352.1"/>
    </source>
</evidence>
<reference evidence="2 3" key="1">
    <citation type="journal article" date="2018" name="Front. Microbiol.">
        <title>Genome Sequencing of Streptomyces atratus SCSIOZH16 and Activation Production of Nocardamine via Metabolic Engineering.</title>
        <authorList>
            <person name="Li Y."/>
            <person name="Zhang C."/>
            <person name="Liu C."/>
            <person name="Ju J."/>
            <person name="Ma J."/>
        </authorList>
    </citation>
    <scope>NUCLEOTIDE SEQUENCE [LARGE SCALE GENOMIC DNA]</scope>
    <source>
        <strain evidence="2 3">SCSIO_ZH16</strain>
    </source>
</reference>
<organism evidence="2 3">
    <name type="scientific">Streptomyces atratus</name>
    <dbReference type="NCBI Taxonomy" id="1893"/>
    <lineage>
        <taxon>Bacteria</taxon>
        <taxon>Bacillati</taxon>
        <taxon>Actinomycetota</taxon>
        <taxon>Actinomycetes</taxon>
        <taxon>Kitasatosporales</taxon>
        <taxon>Streptomycetaceae</taxon>
        <taxon>Streptomyces</taxon>
    </lineage>
</organism>
<gene>
    <name evidence="2" type="ORF">C5746_29165</name>
</gene>
<dbReference type="GO" id="GO:0016787">
    <property type="term" value="F:hydrolase activity"/>
    <property type="evidence" value="ECO:0007669"/>
    <property type="project" value="UniProtKB-KW"/>
</dbReference>
<accession>A0A2Z5JJB0</accession>
<dbReference type="Gene3D" id="3.40.50.1820">
    <property type="entry name" value="alpha/beta hydrolase"/>
    <property type="match status" value="1"/>
</dbReference>
<name>A0A2Z5JJB0_STRAR</name>
<evidence type="ECO:0000259" key="1">
    <source>
        <dbReference type="Pfam" id="PF12697"/>
    </source>
</evidence>
<dbReference type="EMBL" id="CP027306">
    <property type="protein sequence ID" value="AXE80352.1"/>
    <property type="molecule type" value="Genomic_DNA"/>
</dbReference>
<dbReference type="SUPFAM" id="SSF53474">
    <property type="entry name" value="alpha/beta-Hydrolases"/>
    <property type="match status" value="1"/>
</dbReference>
<sequence>MTFPRHRGQPSHGQDRLCDRTSIAYRRRGEGPPVILVGGALSTAATEAPLARLLAPHFEVVTYDRRGRGSSGDSGPYSVEREIGDLAALVAVVGGRASVFGVGAGGALALEARAAGLPVDLLVVYQPPYAPGASGVRFKACCTARLHRLLSAGDRGGAVELFLSVTGVPADMIARMRRAPLWPGLVSLAHKLAYDDALLGDGAIPVERFASVTSRTLVVCGGFSPTPARLATRALADALPRARHRTLTGQTRDLAPQAVAPVLAEFFGRDVYARQAS</sequence>
<dbReference type="AlphaFoldDB" id="A0A2Z5JJB0"/>
<dbReference type="GeneID" id="95522474"/>
<dbReference type="InterPro" id="IPR029058">
    <property type="entry name" value="AB_hydrolase_fold"/>
</dbReference>
<protein>
    <submittedName>
        <fullName evidence="2">Hydrolase</fullName>
    </submittedName>
</protein>
<dbReference type="KEGG" id="sata:C5746_29165"/>
<feature type="domain" description="AB hydrolase-1" evidence="1">
    <location>
        <begin position="47"/>
        <end position="244"/>
    </location>
</feature>